<feature type="transmembrane region" description="Helical" evidence="1">
    <location>
        <begin position="12"/>
        <end position="44"/>
    </location>
</feature>
<comment type="caution">
    <text evidence="2">The sequence shown here is derived from an EMBL/GenBank/DDBJ whole genome shotgun (WGS) entry which is preliminary data.</text>
</comment>
<feature type="transmembrane region" description="Helical" evidence="1">
    <location>
        <begin position="94"/>
        <end position="120"/>
    </location>
</feature>
<proteinExistence type="predicted"/>
<keyword evidence="3" id="KW-1185">Reference proteome</keyword>
<dbReference type="Proteomes" id="UP000319143">
    <property type="component" value="Unassembled WGS sequence"/>
</dbReference>
<dbReference type="EMBL" id="SJPV01000016">
    <property type="protein sequence ID" value="TWU31557.1"/>
    <property type="molecule type" value="Genomic_DNA"/>
</dbReference>
<feature type="transmembrane region" description="Helical" evidence="1">
    <location>
        <begin position="56"/>
        <end position="82"/>
    </location>
</feature>
<evidence type="ECO:0000313" key="3">
    <source>
        <dbReference type="Proteomes" id="UP000319143"/>
    </source>
</evidence>
<reference evidence="2 3" key="1">
    <citation type="submission" date="2019-02" db="EMBL/GenBank/DDBJ databases">
        <title>Deep-cultivation of Planctomycetes and their phenomic and genomic characterization uncovers novel biology.</title>
        <authorList>
            <person name="Wiegand S."/>
            <person name="Jogler M."/>
            <person name="Boedeker C."/>
            <person name="Pinto D."/>
            <person name="Vollmers J."/>
            <person name="Rivas-Marin E."/>
            <person name="Kohn T."/>
            <person name="Peeters S.H."/>
            <person name="Heuer A."/>
            <person name="Rast P."/>
            <person name="Oberbeckmann S."/>
            <person name="Bunk B."/>
            <person name="Jeske O."/>
            <person name="Meyerdierks A."/>
            <person name="Storesund J.E."/>
            <person name="Kallscheuer N."/>
            <person name="Luecker S."/>
            <person name="Lage O.M."/>
            <person name="Pohl T."/>
            <person name="Merkel B.J."/>
            <person name="Hornburger P."/>
            <person name="Mueller R.-W."/>
            <person name="Bruemmer F."/>
            <person name="Labrenz M."/>
            <person name="Spormann A.M."/>
            <person name="Op Den Camp H."/>
            <person name="Overmann J."/>
            <person name="Amann R."/>
            <person name="Jetten M.S.M."/>
            <person name="Mascher T."/>
            <person name="Medema M.H."/>
            <person name="Devos D.P."/>
            <person name="Kaster A.-K."/>
            <person name="Ovreas L."/>
            <person name="Rohde M."/>
            <person name="Galperin M.Y."/>
            <person name="Jogler C."/>
        </authorList>
    </citation>
    <scope>NUCLEOTIDE SEQUENCE [LARGE SCALE GENOMIC DNA]</scope>
    <source>
        <strain evidence="2 3">Poly41</strain>
    </source>
</reference>
<gene>
    <name evidence="2" type="ORF">Poly41_61130</name>
</gene>
<evidence type="ECO:0000313" key="2">
    <source>
        <dbReference type="EMBL" id="TWU31557.1"/>
    </source>
</evidence>
<dbReference type="AlphaFoldDB" id="A0A5C6D783"/>
<protein>
    <submittedName>
        <fullName evidence="2">Uncharacterized protein</fullName>
    </submittedName>
</protein>
<sequence length="131" mass="14385">MDQNAEQLRLLSIFHYIVGAIIALFSLFPVIHLAVGIAMVAGAFENPDQGQPPPTWFGWFFILFALAFIVIGLAVASCVLIAGRNLSRRSGYTFCFVVACIECLFMPFGTILGVFTIVVLNRQGVRELFAP</sequence>
<name>A0A5C6D783_9BACT</name>
<keyword evidence="1" id="KW-0472">Membrane</keyword>
<keyword evidence="1" id="KW-1133">Transmembrane helix</keyword>
<keyword evidence="1" id="KW-0812">Transmembrane</keyword>
<organism evidence="2 3">
    <name type="scientific">Novipirellula artificiosorum</name>
    <dbReference type="NCBI Taxonomy" id="2528016"/>
    <lineage>
        <taxon>Bacteria</taxon>
        <taxon>Pseudomonadati</taxon>
        <taxon>Planctomycetota</taxon>
        <taxon>Planctomycetia</taxon>
        <taxon>Pirellulales</taxon>
        <taxon>Pirellulaceae</taxon>
        <taxon>Novipirellula</taxon>
    </lineage>
</organism>
<accession>A0A5C6D783</accession>
<evidence type="ECO:0000256" key="1">
    <source>
        <dbReference type="SAM" id="Phobius"/>
    </source>
</evidence>